<evidence type="ECO:0000313" key="4">
    <source>
        <dbReference type="Proteomes" id="UP000221011"/>
    </source>
</evidence>
<accession>A0A291QN62</accession>
<dbReference type="KEGG" id="sfk:KY5_7984"/>
<dbReference type="RefSeq" id="WP_098246842.1">
    <property type="nucleotide sequence ID" value="NZ_CP022685.1"/>
</dbReference>
<dbReference type="Proteomes" id="UP000221011">
    <property type="component" value="Chromosome"/>
</dbReference>
<dbReference type="Gene3D" id="2.60.120.10">
    <property type="entry name" value="Jelly Rolls"/>
    <property type="match status" value="1"/>
</dbReference>
<dbReference type="InterPro" id="IPR013096">
    <property type="entry name" value="Cupin_2"/>
</dbReference>
<feature type="region of interest" description="Disordered" evidence="1">
    <location>
        <begin position="99"/>
        <end position="133"/>
    </location>
</feature>
<dbReference type="EMBL" id="CP022685">
    <property type="protein sequence ID" value="ATL33002.1"/>
    <property type="molecule type" value="Genomic_DNA"/>
</dbReference>
<evidence type="ECO:0000256" key="1">
    <source>
        <dbReference type="SAM" id="MobiDB-lite"/>
    </source>
</evidence>
<sequence length="133" mass="13527">MNPIDVLSKAAELPTAWHSLVLGRIGPTEVKVLRMDGRTVPVESHETAEALLVLEGTLRLTVAGAEIEVGAGEMYVVQAGVDHAVRPGSKGTLVIVEHGAAAPGSAGPGPAGRGSVEHESVEHGSVERGSVAG</sequence>
<evidence type="ECO:0000259" key="2">
    <source>
        <dbReference type="Pfam" id="PF07883"/>
    </source>
</evidence>
<keyword evidence="4" id="KW-1185">Reference proteome</keyword>
<proteinExistence type="predicted"/>
<feature type="compositionally biased region" description="Basic and acidic residues" evidence="1">
    <location>
        <begin position="115"/>
        <end position="126"/>
    </location>
</feature>
<keyword evidence="3" id="KW-0413">Isomerase</keyword>
<name>A0A291QN62_9ACTN</name>
<feature type="domain" description="Cupin type-2" evidence="2">
    <location>
        <begin position="37"/>
        <end position="95"/>
    </location>
</feature>
<organism evidence="3 4">
    <name type="scientific">Streptomyces formicae</name>
    <dbReference type="NCBI Taxonomy" id="1616117"/>
    <lineage>
        <taxon>Bacteria</taxon>
        <taxon>Bacillati</taxon>
        <taxon>Actinomycetota</taxon>
        <taxon>Actinomycetes</taxon>
        <taxon>Kitasatosporales</taxon>
        <taxon>Streptomycetaceae</taxon>
        <taxon>Streptomyces</taxon>
    </lineage>
</organism>
<dbReference type="InterPro" id="IPR014710">
    <property type="entry name" value="RmlC-like_jellyroll"/>
</dbReference>
<dbReference type="Pfam" id="PF07883">
    <property type="entry name" value="Cupin_2"/>
    <property type="match status" value="1"/>
</dbReference>
<protein>
    <submittedName>
        <fullName evidence="3">Mannose-6-phosphate isomerase</fullName>
    </submittedName>
</protein>
<dbReference type="InterPro" id="IPR011051">
    <property type="entry name" value="RmlC_Cupin_sf"/>
</dbReference>
<evidence type="ECO:0000313" key="3">
    <source>
        <dbReference type="EMBL" id="ATL33002.1"/>
    </source>
</evidence>
<dbReference type="GO" id="GO:0016853">
    <property type="term" value="F:isomerase activity"/>
    <property type="evidence" value="ECO:0007669"/>
    <property type="project" value="UniProtKB-KW"/>
</dbReference>
<dbReference type="SUPFAM" id="SSF51182">
    <property type="entry name" value="RmlC-like cupins"/>
    <property type="match status" value="1"/>
</dbReference>
<dbReference type="AlphaFoldDB" id="A0A291QN62"/>
<reference evidence="3 4" key="1">
    <citation type="submission" date="2017-08" db="EMBL/GenBank/DDBJ databases">
        <title>Complete Genome Sequence of Streptomyces formicae KY5, the formicamycin producer.</title>
        <authorList>
            <person name="Holmes N.A."/>
            <person name="Devine R."/>
            <person name="Qin Z."/>
            <person name="Seipke R.F."/>
            <person name="Wilkinson B."/>
            <person name="Hutchings M.I."/>
        </authorList>
    </citation>
    <scope>NUCLEOTIDE SEQUENCE [LARGE SCALE GENOMIC DNA]</scope>
    <source>
        <strain evidence="3 4">KY5</strain>
    </source>
</reference>
<gene>
    <name evidence="3" type="ORF">KY5_7984</name>
</gene>